<dbReference type="Proteomes" id="UP000822184">
    <property type="component" value="Unassembled WGS sequence"/>
</dbReference>
<dbReference type="EMBL" id="JABTDW010000001">
    <property type="protein sequence ID" value="NSB15829.1"/>
    <property type="molecule type" value="Genomic_DNA"/>
</dbReference>
<dbReference type="AlphaFoldDB" id="A0A1S8RJ33"/>
<comment type="caution">
    <text evidence="1">The sequence shown here is derived from an EMBL/GenBank/DDBJ whole genome shotgun (WGS) entry which is preliminary data.</text>
</comment>
<reference evidence="1" key="1">
    <citation type="submission" date="2020-06" db="EMBL/GenBank/DDBJ databases">
        <title>Genomic insights into acetone-butanol-ethanol (ABE) fermentation by sequencing solventogenic clostridia strains.</title>
        <authorList>
            <person name="Brown S."/>
        </authorList>
    </citation>
    <scope>NUCLEOTIDE SEQUENCE</scope>
    <source>
        <strain evidence="1">DJ123</strain>
    </source>
</reference>
<protein>
    <submittedName>
        <fullName evidence="1">Uncharacterized protein</fullName>
    </submittedName>
</protein>
<name>A0A1S8RJ33_CLOBE</name>
<organism evidence="1 2">
    <name type="scientific">Clostridium beijerinckii</name>
    <name type="common">Clostridium MP</name>
    <dbReference type="NCBI Taxonomy" id="1520"/>
    <lineage>
        <taxon>Bacteria</taxon>
        <taxon>Bacillati</taxon>
        <taxon>Bacillota</taxon>
        <taxon>Clostridia</taxon>
        <taxon>Eubacteriales</taxon>
        <taxon>Clostridiaceae</taxon>
        <taxon>Clostridium</taxon>
    </lineage>
</organism>
<dbReference type="RefSeq" id="WP_162680603.1">
    <property type="nucleotide sequence ID" value="NZ_JABSWC010000001.1"/>
</dbReference>
<evidence type="ECO:0000313" key="2">
    <source>
        <dbReference type="Proteomes" id="UP000822184"/>
    </source>
</evidence>
<accession>A0A1S8RJ33</accession>
<sequence length="51" mass="6197">MISYYIDRGHEIKELLGLSYYERLFYIASMELNHEEDLDEKISLNPFIKKK</sequence>
<evidence type="ECO:0000313" key="1">
    <source>
        <dbReference type="EMBL" id="NSB15829.1"/>
    </source>
</evidence>
<gene>
    <name evidence="1" type="ORF">BCD95_004088</name>
</gene>
<proteinExistence type="predicted"/>